<reference evidence="7 8" key="1">
    <citation type="submission" date="2020-08" db="EMBL/GenBank/DDBJ databases">
        <title>Genomic Encyclopedia of Type Strains, Phase IV (KMG-IV): sequencing the most valuable type-strain genomes for metagenomic binning, comparative biology and taxonomic classification.</title>
        <authorList>
            <person name="Goeker M."/>
        </authorList>
    </citation>
    <scope>NUCLEOTIDE SEQUENCE [LARGE SCALE GENOMIC DNA]</scope>
    <source>
        <strain evidence="7 8">YC6886</strain>
    </source>
</reference>
<keyword evidence="7" id="KW-0413">Isomerase</keyword>
<keyword evidence="3" id="KW-0520">NAD</keyword>
<dbReference type="PANTHER" id="PTHR13871:SF96">
    <property type="entry name" value="THIOREDOXIN DOMAIN-CONTAINING PROTEIN"/>
    <property type="match status" value="1"/>
</dbReference>
<sequence length="239" mass="26563">MKTILLLLATIGSGLATAGFESWTNSEGKSVELELISKVEKDGDTVGTFRMRNGKTVEVAATQLSDDSAAKLKKWSAEAADFATATPELTASVFDDVLDGNLIKLDGKHLKRCKDFVQPTKYYLFYYTASWCGPCHKFTPSLVEFYNEHKNAEFEVVLITSDSNEDDMEEYAEEMAMPWPQLKLSKASKFKKEFRHPGTGIPNLVLTDLQGKLLKTSYEGENYVGPTVVMNHLAGLLKD</sequence>
<dbReference type="InterPro" id="IPR013766">
    <property type="entry name" value="Thioredoxin_domain"/>
</dbReference>
<dbReference type="InterPro" id="IPR036249">
    <property type="entry name" value="Thioredoxin-like_sf"/>
</dbReference>
<name>A0A840VDX1_9BACT</name>
<dbReference type="PANTHER" id="PTHR13871">
    <property type="entry name" value="THIOREDOXIN"/>
    <property type="match status" value="1"/>
</dbReference>
<evidence type="ECO:0000313" key="8">
    <source>
        <dbReference type="Proteomes" id="UP000557717"/>
    </source>
</evidence>
<dbReference type="InterPro" id="IPR012336">
    <property type="entry name" value="Thioredoxin-like_fold"/>
</dbReference>
<dbReference type="GO" id="GO:0016491">
    <property type="term" value="F:oxidoreductase activity"/>
    <property type="evidence" value="ECO:0007669"/>
    <property type="project" value="UniProtKB-KW"/>
</dbReference>
<feature type="signal peptide" evidence="5">
    <location>
        <begin position="1"/>
        <end position="18"/>
    </location>
</feature>
<dbReference type="RefSeq" id="WP_184018726.1">
    <property type="nucleotide sequence ID" value="NZ_JACHFD010000010.1"/>
</dbReference>
<feature type="chain" id="PRO_5032899003" evidence="5">
    <location>
        <begin position="19"/>
        <end position="239"/>
    </location>
</feature>
<proteinExistence type="inferred from homology"/>
<organism evidence="7 8">
    <name type="scientific">Haloferula luteola</name>
    <dbReference type="NCBI Taxonomy" id="595692"/>
    <lineage>
        <taxon>Bacteria</taxon>
        <taxon>Pseudomonadati</taxon>
        <taxon>Verrucomicrobiota</taxon>
        <taxon>Verrucomicrobiia</taxon>
        <taxon>Verrucomicrobiales</taxon>
        <taxon>Verrucomicrobiaceae</taxon>
        <taxon>Haloferula</taxon>
    </lineage>
</organism>
<dbReference type="PROSITE" id="PS51352">
    <property type="entry name" value="THIOREDOXIN_2"/>
    <property type="match status" value="1"/>
</dbReference>
<accession>A0A840VDX1</accession>
<dbReference type="SUPFAM" id="SSF52833">
    <property type="entry name" value="Thioredoxin-like"/>
    <property type="match status" value="1"/>
</dbReference>
<gene>
    <name evidence="7" type="ORF">HNR46_002270</name>
</gene>
<dbReference type="GO" id="GO:0016853">
    <property type="term" value="F:isomerase activity"/>
    <property type="evidence" value="ECO:0007669"/>
    <property type="project" value="UniProtKB-KW"/>
</dbReference>
<dbReference type="Pfam" id="PF13905">
    <property type="entry name" value="Thioredoxin_8"/>
    <property type="match status" value="1"/>
</dbReference>
<comment type="similarity">
    <text evidence="4">Belongs to the nucleoredoxin family.</text>
</comment>
<keyword evidence="8" id="KW-1185">Reference proteome</keyword>
<evidence type="ECO:0000256" key="2">
    <source>
        <dbReference type="ARBA" id="ARBA00023002"/>
    </source>
</evidence>
<feature type="domain" description="Thioredoxin" evidence="6">
    <location>
        <begin position="80"/>
        <end position="238"/>
    </location>
</feature>
<keyword evidence="1" id="KW-0677">Repeat</keyword>
<protein>
    <submittedName>
        <fullName evidence="7">Thiol-disulfide isomerase/thioredoxin</fullName>
    </submittedName>
</protein>
<comment type="caution">
    <text evidence="7">The sequence shown here is derived from an EMBL/GenBank/DDBJ whole genome shotgun (WGS) entry which is preliminary data.</text>
</comment>
<dbReference type="Proteomes" id="UP000557717">
    <property type="component" value="Unassembled WGS sequence"/>
</dbReference>
<evidence type="ECO:0000313" key="7">
    <source>
        <dbReference type="EMBL" id="MBB5352029.1"/>
    </source>
</evidence>
<dbReference type="InterPro" id="IPR052259">
    <property type="entry name" value="Nucleoredoxin-like"/>
</dbReference>
<keyword evidence="2" id="KW-0560">Oxidoreductase</keyword>
<dbReference type="Gene3D" id="3.40.30.10">
    <property type="entry name" value="Glutaredoxin"/>
    <property type="match status" value="1"/>
</dbReference>
<evidence type="ECO:0000256" key="5">
    <source>
        <dbReference type="SAM" id="SignalP"/>
    </source>
</evidence>
<evidence type="ECO:0000256" key="4">
    <source>
        <dbReference type="ARBA" id="ARBA00025782"/>
    </source>
</evidence>
<evidence type="ECO:0000256" key="3">
    <source>
        <dbReference type="ARBA" id="ARBA00023027"/>
    </source>
</evidence>
<evidence type="ECO:0000259" key="6">
    <source>
        <dbReference type="PROSITE" id="PS51352"/>
    </source>
</evidence>
<dbReference type="AlphaFoldDB" id="A0A840VDX1"/>
<evidence type="ECO:0000256" key="1">
    <source>
        <dbReference type="ARBA" id="ARBA00022737"/>
    </source>
</evidence>
<keyword evidence="5" id="KW-0732">Signal</keyword>
<dbReference type="EMBL" id="JACHFD010000010">
    <property type="protein sequence ID" value="MBB5352029.1"/>
    <property type="molecule type" value="Genomic_DNA"/>
</dbReference>